<comment type="catalytic activity">
    <reaction evidence="3">
        <text>L-glutaminyl-[protein] + H2O = L-glutamyl-[protein] + NH4(+)</text>
        <dbReference type="Rhea" id="RHEA:16441"/>
        <dbReference type="Rhea" id="RHEA-COMP:10207"/>
        <dbReference type="Rhea" id="RHEA-COMP:10208"/>
        <dbReference type="ChEBI" id="CHEBI:15377"/>
        <dbReference type="ChEBI" id="CHEBI:28938"/>
        <dbReference type="ChEBI" id="CHEBI:29973"/>
        <dbReference type="ChEBI" id="CHEBI:30011"/>
        <dbReference type="EC" id="3.5.1.44"/>
    </reaction>
</comment>
<dbReference type="EC" id="3.5.1.44" evidence="3"/>
<comment type="similarity">
    <text evidence="3">Belongs to the CheB family.</text>
</comment>
<keyword evidence="3" id="KW-0963">Cytoplasm</keyword>
<keyword evidence="1 3" id="KW-0378">Hydrolase</keyword>
<name>A0A512DDH2_9CELL</name>
<dbReference type="AlphaFoldDB" id="A0A512DDH2"/>
<evidence type="ECO:0000256" key="3">
    <source>
        <dbReference type="HAMAP-Rule" id="MF_00099"/>
    </source>
</evidence>
<dbReference type="Proteomes" id="UP000321181">
    <property type="component" value="Unassembled WGS sequence"/>
</dbReference>
<comment type="catalytic activity">
    <reaction evidence="2 3">
        <text>[protein]-L-glutamate 5-O-methyl ester + H2O = L-glutamyl-[protein] + methanol + H(+)</text>
        <dbReference type="Rhea" id="RHEA:23236"/>
        <dbReference type="Rhea" id="RHEA-COMP:10208"/>
        <dbReference type="Rhea" id="RHEA-COMP:10311"/>
        <dbReference type="ChEBI" id="CHEBI:15377"/>
        <dbReference type="ChEBI" id="CHEBI:15378"/>
        <dbReference type="ChEBI" id="CHEBI:17790"/>
        <dbReference type="ChEBI" id="CHEBI:29973"/>
        <dbReference type="ChEBI" id="CHEBI:82795"/>
        <dbReference type="EC" id="3.1.1.61"/>
    </reaction>
</comment>
<keyword evidence="3 5" id="KW-0597">Phosphoprotein</keyword>
<dbReference type="GO" id="GO:0005737">
    <property type="term" value="C:cytoplasm"/>
    <property type="evidence" value="ECO:0007669"/>
    <property type="project" value="UniProtKB-SubCell"/>
</dbReference>
<feature type="active site" evidence="3 4">
    <location>
        <position position="222"/>
    </location>
</feature>
<feature type="domain" description="CheB-type methylesterase" evidence="8">
    <location>
        <begin position="178"/>
        <end position="376"/>
    </location>
</feature>
<gene>
    <name evidence="9" type="primary">cheBII</name>
    <name evidence="3" type="synonym">cheB</name>
    <name evidence="9" type="ORF">CAE01nite_22300</name>
</gene>
<evidence type="ECO:0000313" key="9">
    <source>
        <dbReference type="EMBL" id="GEO34505.1"/>
    </source>
</evidence>
<dbReference type="OrthoDB" id="9793421at2"/>
<keyword evidence="10" id="KW-1185">Reference proteome</keyword>
<dbReference type="SUPFAM" id="SSF52172">
    <property type="entry name" value="CheY-like"/>
    <property type="match status" value="1"/>
</dbReference>
<feature type="modified residue" description="4-aspartylphosphate" evidence="3 5">
    <location>
        <position position="56"/>
    </location>
</feature>
<dbReference type="CDD" id="cd17541">
    <property type="entry name" value="REC_CheB-like"/>
    <property type="match status" value="1"/>
</dbReference>
<dbReference type="PROSITE" id="PS50110">
    <property type="entry name" value="RESPONSE_REGULATORY"/>
    <property type="match status" value="1"/>
</dbReference>
<evidence type="ECO:0000256" key="2">
    <source>
        <dbReference type="ARBA" id="ARBA00048267"/>
    </source>
</evidence>
<protein>
    <recommendedName>
        <fullName evidence="3">Protein-glutamate methylesterase/protein-glutamine glutaminase</fullName>
        <ecNumber evidence="3">3.1.1.61</ecNumber>
        <ecNumber evidence="3">3.5.1.44</ecNumber>
    </recommendedName>
</protein>
<dbReference type="SUPFAM" id="SSF52738">
    <property type="entry name" value="Methylesterase CheB, C-terminal domain"/>
    <property type="match status" value="1"/>
</dbReference>
<comment type="PTM">
    <text evidence="3">Phosphorylated by CheA. Phosphorylation of the N-terminal regulatory domain activates the methylesterase activity.</text>
</comment>
<dbReference type="Pfam" id="PF01339">
    <property type="entry name" value="CheB_methylest"/>
    <property type="match status" value="1"/>
</dbReference>
<dbReference type="PANTHER" id="PTHR42872:SF3">
    <property type="entry name" value="PROTEIN-GLUTAMATE METHYLESTERASE_PROTEIN-GLUTAMINE GLUTAMINASE 1"/>
    <property type="match status" value="1"/>
</dbReference>
<proteinExistence type="inferred from homology"/>
<dbReference type="InterPro" id="IPR035909">
    <property type="entry name" value="CheB_C"/>
</dbReference>
<dbReference type="InterPro" id="IPR011006">
    <property type="entry name" value="CheY-like_superfamily"/>
</dbReference>
<dbReference type="InterPro" id="IPR000673">
    <property type="entry name" value="Sig_transdc_resp-reg_Me-estase"/>
</dbReference>
<dbReference type="NCBIfam" id="NF001965">
    <property type="entry name" value="PRK00742.1"/>
    <property type="match status" value="1"/>
</dbReference>
<comment type="subcellular location">
    <subcellularLocation>
        <location evidence="3">Cytoplasm</location>
    </subcellularLocation>
</comment>
<feature type="region of interest" description="Disordered" evidence="6">
    <location>
        <begin position="142"/>
        <end position="182"/>
    </location>
</feature>
<dbReference type="SMART" id="SM00448">
    <property type="entry name" value="REC"/>
    <property type="match status" value="1"/>
</dbReference>
<dbReference type="GO" id="GO:0050568">
    <property type="term" value="F:protein-glutamine glutaminase activity"/>
    <property type="evidence" value="ECO:0007669"/>
    <property type="project" value="UniProtKB-UniRule"/>
</dbReference>
<dbReference type="PANTHER" id="PTHR42872">
    <property type="entry name" value="PROTEIN-GLUTAMATE METHYLESTERASE/PROTEIN-GLUTAMINE GLUTAMINASE"/>
    <property type="match status" value="1"/>
</dbReference>
<dbReference type="InterPro" id="IPR001789">
    <property type="entry name" value="Sig_transdc_resp-reg_receiver"/>
</dbReference>
<feature type="region of interest" description="Disordered" evidence="6">
    <location>
        <begin position="389"/>
        <end position="413"/>
    </location>
</feature>
<feature type="active site" evidence="3 4">
    <location>
        <position position="195"/>
    </location>
</feature>
<comment type="domain">
    <text evidence="3">Contains a C-terminal catalytic domain, and an N-terminal region which modulates catalytic activity.</text>
</comment>
<organism evidence="9 10">
    <name type="scientific">Cellulomonas aerilata</name>
    <dbReference type="NCBI Taxonomy" id="515326"/>
    <lineage>
        <taxon>Bacteria</taxon>
        <taxon>Bacillati</taxon>
        <taxon>Actinomycetota</taxon>
        <taxon>Actinomycetes</taxon>
        <taxon>Micrococcales</taxon>
        <taxon>Cellulomonadaceae</taxon>
        <taxon>Cellulomonas</taxon>
    </lineage>
</organism>
<dbReference type="EMBL" id="BJYY01000014">
    <property type="protein sequence ID" value="GEO34505.1"/>
    <property type="molecule type" value="Genomic_DNA"/>
</dbReference>
<feature type="domain" description="Response regulatory" evidence="7">
    <location>
        <begin position="5"/>
        <end position="123"/>
    </location>
</feature>
<dbReference type="GO" id="GO:0008984">
    <property type="term" value="F:protein-glutamate methylesterase activity"/>
    <property type="evidence" value="ECO:0007669"/>
    <property type="project" value="UniProtKB-UniRule"/>
</dbReference>
<evidence type="ECO:0000259" key="8">
    <source>
        <dbReference type="PROSITE" id="PS50122"/>
    </source>
</evidence>
<dbReference type="Gene3D" id="3.40.50.2300">
    <property type="match status" value="1"/>
</dbReference>
<dbReference type="Gene3D" id="3.40.50.180">
    <property type="entry name" value="Methylesterase CheB, C-terminal domain"/>
    <property type="match status" value="1"/>
</dbReference>
<sequence length="413" mass="41851">MSRIRVLVVDDSVVVRRLVADALAGDPAIDVVGTAANGQIAQTKVEQLAPDLVTMDIEMPVMDGIEAVRTLRRNGSTVPIIMFSTLTERGASATLDALAAGATDYVTKPANVGSVQESLASVAQQLTPKIKALVPHRGTALRAGAASPAATSSTTATGRPALATPRSAPGARTVTLAPAPEGGTRPVRAVIVGSSTGGPEALSRIFSAIATPLPVPVIVVQHMPPVFTRQLAARLDRSSGCTVLESGGEEELRPGQVYVAPGDFHLELRPSASGARTVLTQGPPVNFCRPAVDVMFRSAVRVYGGDLLAVVLTGMGVDGRAGCEDVLAAGGQVIVQDEASSVVWGMPGAVATAGLAHRVLPLTEIATAVVGVVQAGARAAQAPARPATLPSRLSFASPRPAAGAAPSPSGGAL</sequence>
<dbReference type="GO" id="GO:0000156">
    <property type="term" value="F:phosphorelay response regulator activity"/>
    <property type="evidence" value="ECO:0007669"/>
    <property type="project" value="InterPro"/>
</dbReference>
<dbReference type="PROSITE" id="PS50122">
    <property type="entry name" value="CHEB"/>
    <property type="match status" value="1"/>
</dbReference>
<dbReference type="InterPro" id="IPR008248">
    <property type="entry name" value="CheB-like"/>
</dbReference>
<evidence type="ECO:0000256" key="5">
    <source>
        <dbReference type="PROSITE-ProRule" id="PRU00169"/>
    </source>
</evidence>
<comment type="caution">
    <text evidence="9">The sequence shown here is derived from an EMBL/GenBank/DDBJ whole genome shotgun (WGS) entry which is preliminary data.</text>
</comment>
<dbReference type="GO" id="GO:0006935">
    <property type="term" value="P:chemotaxis"/>
    <property type="evidence" value="ECO:0007669"/>
    <property type="project" value="UniProtKB-UniRule"/>
</dbReference>
<accession>A0A512DDH2</accession>
<comment type="function">
    <text evidence="3">Involved in chemotaxis. Part of a chemotaxis signal transduction system that modulates chemotaxis in response to various stimuli. Catalyzes the demethylation of specific methylglutamate residues introduced into the chemoreceptors (methyl-accepting chemotaxis proteins or MCP) by CheR. Also mediates the irreversible deamidation of specific glutamine residues to glutamic acid.</text>
</comment>
<dbReference type="Pfam" id="PF00072">
    <property type="entry name" value="Response_reg"/>
    <property type="match status" value="1"/>
</dbReference>
<dbReference type="CDD" id="cd16432">
    <property type="entry name" value="CheB_Rec"/>
    <property type="match status" value="1"/>
</dbReference>
<evidence type="ECO:0000256" key="1">
    <source>
        <dbReference type="ARBA" id="ARBA00022801"/>
    </source>
</evidence>
<reference evidence="9 10" key="1">
    <citation type="submission" date="2019-07" db="EMBL/GenBank/DDBJ databases">
        <title>Whole genome shotgun sequence of Cellulomonas aerilata NBRC 106308.</title>
        <authorList>
            <person name="Hosoyama A."/>
            <person name="Uohara A."/>
            <person name="Ohji S."/>
            <person name="Ichikawa N."/>
        </authorList>
    </citation>
    <scope>NUCLEOTIDE SEQUENCE [LARGE SCALE GENOMIC DNA]</scope>
    <source>
        <strain evidence="9 10">NBRC 106308</strain>
    </source>
</reference>
<evidence type="ECO:0000313" key="10">
    <source>
        <dbReference type="Proteomes" id="UP000321181"/>
    </source>
</evidence>
<feature type="compositionally biased region" description="Low complexity" evidence="6">
    <location>
        <begin position="396"/>
        <end position="413"/>
    </location>
</feature>
<feature type="compositionally biased region" description="Low complexity" evidence="6">
    <location>
        <begin position="142"/>
        <end position="161"/>
    </location>
</feature>
<feature type="active site" evidence="3 4">
    <location>
        <position position="318"/>
    </location>
</feature>
<dbReference type="RefSeq" id="WP_146904250.1">
    <property type="nucleotide sequence ID" value="NZ_BAAARM010000004.1"/>
</dbReference>
<keyword evidence="3 4" id="KW-0145">Chemotaxis</keyword>
<evidence type="ECO:0000256" key="4">
    <source>
        <dbReference type="PROSITE-ProRule" id="PRU00050"/>
    </source>
</evidence>
<evidence type="ECO:0000259" key="7">
    <source>
        <dbReference type="PROSITE" id="PS50110"/>
    </source>
</evidence>
<evidence type="ECO:0000256" key="6">
    <source>
        <dbReference type="SAM" id="MobiDB-lite"/>
    </source>
</evidence>
<dbReference type="HAMAP" id="MF_00099">
    <property type="entry name" value="CheB_chemtxs"/>
    <property type="match status" value="1"/>
</dbReference>
<dbReference type="EC" id="3.1.1.61" evidence="3"/>